<protein>
    <submittedName>
        <fullName evidence="3">Uncharacterized protein</fullName>
    </submittedName>
</protein>
<keyword evidence="4" id="KW-1185">Reference proteome</keyword>
<evidence type="ECO:0000313" key="2">
    <source>
        <dbReference type="EMBL" id="KRZ34311.1"/>
    </source>
</evidence>
<comment type="caution">
    <text evidence="3">The sequence shown here is derived from an EMBL/GenBank/DDBJ whole genome shotgun (WGS) entry which is preliminary data.</text>
</comment>
<sequence>MDALLDHCILFWLLFDVVITSCILFCFIRRIEACSTDVEEDLKKPVTNVVSENAQTQRSEKVLYLKFDRHEEKEQKSRPNVLLVPAVFMKPTSGLDEEVTLELKYRCNEKGVVVYRPKWQKTVNAPYLGMNVVESHPNHRSQLRYFRPENT</sequence>
<dbReference type="Proteomes" id="UP000054826">
    <property type="component" value="Unassembled WGS sequence"/>
</dbReference>
<dbReference type="Proteomes" id="UP000054805">
    <property type="component" value="Unassembled WGS sequence"/>
</dbReference>
<evidence type="ECO:0000313" key="3">
    <source>
        <dbReference type="EMBL" id="KRZ45534.1"/>
    </source>
</evidence>
<gene>
    <name evidence="2" type="ORF">T4B_2126</name>
    <name evidence="3" type="ORF">T4C_6571</name>
</gene>
<dbReference type="AlphaFoldDB" id="A0A0V1KES8"/>
<feature type="transmembrane region" description="Helical" evidence="1">
    <location>
        <begin position="12"/>
        <end position="28"/>
    </location>
</feature>
<keyword evidence="1" id="KW-0812">Transmembrane</keyword>
<name>A0A0V1KES8_TRIPS</name>
<evidence type="ECO:0000313" key="4">
    <source>
        <dbReference type="Proteomes" id="UP000054805"/>
    </source>
</evidence>
<dbReference type="EMBL" id="JYDS01000004">
    <property type="protein sequence ID" value="KRZ34311.1"/>
    <property type="molecule type" value="Genomic_DNA"/>
</dbReference>
<keyword evidence="1" id="KW-0472">Membrane</keyword>
<dbReference type="EMBL" id="JYDV01000002">
    <property type="protein sequence ID" value="KRZ45534.1"/>
    <property type="molecule type" value="Genomic_DNA"/>
</dbReference>
<organism evidence="3 5">
    <name type="scientific">Trichinella pseudospiralis</name>
    <name type="common">Parasitic roundworm</name>
    <dbReference type="NCBI Taxonomy" id="6337"/>
    <lineage>
        <taxon>Eukaryota</taxon>
        <taxon>Metazoa</taxon>
        <taxon>Ecdysozoa</taxon>
        <taxon>Nematoda</taxon>
        <taxon>Enoplea</taxon>
        <taxon>Dorylaimia</taxon>
        <taxon>Trichinellida</taxon>
        <taxon>Trichinellidae</taxon>
        <taxon>Trichinella</taxon>
    </lineage>
</organism>
<evidence type="ECO:0000313" key="5">
    <source>
        <dbReference type="Proteomes" id="UP000054826"/>
    </source>
</evidence>
<reference evidence="4 5" key="1">
    <citation type="submission" date="2015-01" db="EMBL/GenBank/DDBJ databases">
        <title>Evolution of Trichinella species and genotypes.</title>
        <authorList>
            <person name="Korhonen P.K."/>
            <person name="Edoardo P."/>
            <person name="Giuseppe L.R."/>
            <person name="Gasser R.B."/>
        </authorList>
    </citation>
    <scope>NUCLEOTIDE SEQUENCE [LARGE SCALE GENOMIC DNA]</scope>
    <source>
        <strain evidence="3">ISS176</strain>
        <strain evidence="2">ISS588</strain>
    </source>
</reference>
<keyword evidence="1" id="KW-1133">Transmembrane helix</keyword>
<evidence type="ECO:0000256" key="1">
    <source>
        <dbReference type="SAM" id="Phobius"/>
    </source>
</evidence>
<accession>A0A0V1KES8</accession>
<proteinExistence type="predicted"/>